<dbReference type="InterPro" id="IPR020821">
    <property type="entry name" value="ENPP1-3/EXOG-like_nuc-like"/>
</dbReference>
<gene>
    <name evidence="4" type="ORF">SKAU_G00032080</name>
</gene>
<keyword evidence="5" id="KW-1185">Reference proteome</keyword>
<dbReference type="GO" id="GO:0016787">
    <property type="term" value="F:hydrolase activity"/>
    <property type="evidence" value="ECO:0007669"/>
    <property type="project" value="InterPro"/>
</dbReference>
<sequence length="322" mass="35980">MLWSRVGALGLSSPEGGLILGLCFWHCVGVWGEVGDFSACPSFFYRGHPPRGQGGEGHCLRGLGGQGYTQICQRYKNRHRFASLYHRQDRTPLYSAYLLTMGTSKRPPAVWKYEPQLASSRLSPEMQSFPKKGSVDQNVWESQAVPKDYTGSNYTKGHLNPSLHHSTREDQKSTFTLTNVVPQRQGSNGGPWAVLEREVRARLGAYCTGPAYVVTGVLPYATGRWIANRVAVPEYLWTTYCCPAFNSTLPPALRPFFPTSAAIGRNDPLSDEDIVPVDPKAKRSIRGYDVRLMPLETMEAYLQERLGMAVRVFQNGCPRDMR</sequence>
<accession>A0A9Q1GE11</accession>
<organism evidence="4 5">
    <name type="scientific">Synaphobranchus kaupii</name>
    <name type="common">Kaup's arrowtooth eel</name>
    <dbReference type="NCBI Taxonomy" id="118154"/>
    <lineage>
        <taxon>Eukaryota</taxon>
        <taxon>Metazoa</taxon>
        <taxon>Chordata</taxon>
        <taxon>Craniata</taxon>
        <taxon>Vertebrata</taxon>
        <taxon>Euteleostomi</taxon>
        <taxon>Actinopterygii</taxon>
        <taxon>Neopterygii</taxon>
        <taxon>Teleostei</taxon>
        <taxon>Anguilliformes</taxon>
        <taxon>Synaphobranchidae</taxon>
        <taxon>Synaphobranchus</taxon>
    </lineage>
</organism>
<dbReference type="Pfam" id="PF01223">
    <property type="entry name" value="Endonuclease_NS"/>
    <property type="match status" value="1"/>
</dbReference>
<evidence type="ECO:0000256" key="1">
    <source>
        <dbReference type="SAM" id="MobiDB-lite"/>
    </source>
</evidence>
<feature type="domain" description="DNA/RNA non-specific endonuclease/pyrophosphatase/phosphodiesterase" evidence="3">
    <location>
        <begin position="77"/>
        <end position="281"/>
    </location>
</feature>
<dbReference type="SMART" id="SM00892">
    <property type="entry name" value="Endonuclease_NS"/>
    <property type="match status" value="1"/>
</dbReference>
<evidence type="ECO:0008006" key="6">
    <source>
        <dbReference type="Google" id="ProtNLM"/>
    </source>
</evidence>
<dbReference type="AlphaFoldDB" id="A0A9Q1GE11"/>
<dbReference type="Gene3D" id="3.40.570.10">
    <property type="entry name" value="Extracellular Endonuclease, subunit A"/>
    <property type="match status" value="1"/>
</dbReference>
<dbReference type="GO" id="GO:0003676">
    <property type="term" value="F:nucleic acid binding"/>
    <property type="evidence" value="ECO:0007669"/>
    <property type="project" value="InterPro"/>
</dbReference>
<dbReference type="SUPFAM" id="SSF54060">
    <property type="entry name" value="His-Me finger endonucleases"/>
    <property type="match status" value="1"/>
</dbReference>
<dbReference type="InterPro" id="IPR044929">
    <property type="entry name" value="DNA/RNA_non-sp_Endonuclease_sf"/>
</dbReference>
<dbReference type="PANTHER" id="PTHR21472">
    <property type="entry name" value="ENDONUCLEASE DOMAIN-CONTAINING 1 PROTEIN ENDOD1"/>
    <property type="match status" value="1"/>
</dbReference>
<dbReference type="OrthoDB" id="69221at2759"/>
<dbReference type="SMART" id="SM00477">
    <property type="entry name" value="NUC"/>
    <property type="match status" value="1"/>
</dbReference>
<evidence type="ECO:0000313" key="5">
    <source>
        <dbReference type="Proteomes" id="UP001152622"/>
    </source>
</evidence>
<dbReference type="EMBL" id="JAINUF010000001">
    <property type="protein sequence ID" value="KAJ8382430.1"/>
    <property type="molecule type" value="Genomic_DNA"/>
</dbReference>
<proteinExistence type="predicted"/>
<feature type="region of interest" description="Disordered" evidence="1">
    <location>
        <begin position="151"/>
        <end position="170"/>
    </location>
</feature>
<dbReference type="PANTHER" id="PTHR21472:SF18">
    <property type="entry name" value="ENDONUCLEASE DOMAIN-CONTAINING 1 PROTEIN"/>
    <property type="match status" value="1"/>
</dbReference>
<dbReference type="InterPro" id="IPR044925">
    <property type="entry name" value="His-Me_finger_sf"/>
</dbReference>
<name>A0A9Q1GE11_SYNKA</name>
<dbReference type="GO" id="GO:0046872">
    <property type="term" value="F:metal ion binding"/>
    <property type="evidence" value="ECO:0007669"/>
    <property type="project" value="InterPro"/>
</dbReference>
<dbReference type="Proteomes" id="UP001152622">
    <property type="component" value="Chromosome 1"/>
</dbReference>
<dbReference type="InterPro" id="IPR039015">
    <property type="entry name" value="ENDOD1"/>
</dbReference>
<reference evidence="4" key="1">
    <citation type="journal article" date="2023" name="Science">
        <title>Genome structures resolve the early diversification of teleost fishes.</title>
        <authorList>
            <person name="Parey E."/>
            <person name="Louis A."/>
            <person name="Montfort J."/>
            <person name="Bouchez O."/>
            <person name="Roques C."/>
            <person name="Iampietro C."/>
            <person name="Lluch J."/>
            <person name="Castinel A."/>
            <person name="Donnadieu C."/>
            <person name="Desvignes T."/>
            <person name="Floi Bucao C."/>
            <person name="Jouanno E."/>
            <person name="Wen M."/>
            <person name="Mejri S."/>
            <person name="Dirks R."/>
            <person name="Jansen H."/>
            <person name="Henkel C."/>
            <person name="Chen W.J."/>
            <person name="Zahm M."/>
            <person name="Cabau C."/>
            <person name="Klopp C."/>
            <person name="Thompson A.W."/>
            <person name="Robinson-Rechavi M."/>
            <person name="Braasch I."/>
            <person name="Lecointre G."/>
            <person name="Bobe J."/>
            <person name="Postlethwait J.H."/>
            <person name="Berthelot C."/>
            <person name="Roest Crollius H."/>
            <person name="Guiguen Y."/>
        </authorList>
    </citation>
    <scope>NUCLEOTIDE SEQUENCE</scope>
    <source>
        <strain evidence="4">WJC10195</strain>
    </source>
</reference>
<evidence type="ECO:0000259" key="2">
    <source>
        <dbReference type="SMART" id="SM00477"/>
    </source>
</evidence>
<evidence type="ECO:0000313" key="4">
    <source>
        <dbReference type="EMBL" id="KAJ8382430.1"/>
    </source>
</evidence>
<protein>
    <recommendedName>
        <fullName evidence="6">Endonuclease domain-containing 1 protein</fullName>
    </recommendedName>
</protein>
<feature type="domain" description="ENPP1-3/EXOG-like endonuclease/phosphodiesterase" evidence="2">
    <location>
        <begin position="78"/>
        <end position="284"/>
    </location>
</feature>
<dbReference type="InterPro" id="IPR001604">
    <property type="entry name" value="Endo_G_ENPP1-like_dom"/>
</dbReference>
<evidence type="ECO:0000259" key="3">
    <source>
        <dbReference type="SMART" id="SM00892"/>
    </source>
</evidence>
<comment type="caution">
    <text evidence="4">The sequence shown here is derived from an EMBL/GenBank/DDBJ whole genome shotgun (WGS) entry which is preliminary data.</text>
</comment>